<keyword evidence="2" id="KW-1185">Reference proteome</keyword>
<proteinExistence type="predicted"/>
<evidence type="ECO:0000313" key="1">
    <source>
        <dbReference type="EMBL" id="SKA70575.1"/>
    </source>
</evidence>
<sequence>MQASISQPESTRQLHFIGFWPDYEQAFFQVAQAQSTQADPLALQVFNPLAKTRQLPSFTKWPRLLRNLFHKRLIADYIQAHPQALIVAHEHRLILEVLLAKFPQLKAQVLMRNPLNPNTKTKYLIQSLQALDYTIWSFDLADCAKYGFKFYRQFIEQLPEVSSQAPQYDFAFVGRNKGRETILQALETELKAQGYSVLFDIRSDQAKGIKANVSYPAYLQAYLSARCMIDVTQTGQVGLTLRPLEAMTYQRKLLTNNALIQQEAFYHPANVFMFDENLDLSGLKAFMQQPYSPIAADTQALYSLASLTKVLRT</sequence>
<name>A0A1T4W0H0_9GAMM</name>
<evidence type="ECO:0000313" key="2">
    <source>
        <dbReference type="Proteomes" id="UP000190460"/>
    </source>
</evidence>
<protein>
    <submittedName>
        <fullName evidence="1">Uncharacterized protein</fullName>
    </submittedName>
</protein>
<dbReference type="RefSeq" id="WP_078921241.1">
    <property type="nucleotide sequence ID" value="NZ_FUYB01000002.1"/>
</dbReference>
<reference evidence="1 2" key="1">
    <citation type="submission" date="2017-02" db="EMBL/GenBank/DDBJ databases">
        <authorList>
            <person name="Peterson S.W."/>
        </authorList>
    </citation>
    <scope>NUCLEOTIDE SEQUENCE [LARGE SCALE GENOMIC DNA]</scope>
    <source>
        <strain evidence="1 2">ATCC 49788</strain>
    </source>
</reference>
<dbReference type="OrthoDB" id="3251881at2"/>
<dbReference type="STRING" id="92487.SAMN02745130_00774"/>
<accession>A0A1T4W0H0</accession>
<organism evidence="1 2">
    <name type="scientific">Thiothrix eikelboomii</name>
    <dbReference type="NCBI Taxonomy" id="92487"/>
    <lineage>
        <taxon>Bacteria</taxon>
        <taxon>Pseudomonadati</taxon>
        <taxon>Pseudomonadota</taxon>
        <taxon>Gammaproteobacteria</taxon>
        <taxon>Thiotrichales</taxon>
        <taxon>Thiotrichaceae</taxon>
        <taxon>Thiothrix</taxon>
    </lineage>
</organism>
<gene>
    <name evidence="1" type="ORF">SAMN02745130_00774</name>
</gene>
<dbReference type="AlphaFoldDB" id="A0A1T4W0H0"/>
<dbReference type="Proteomes" id="UP000190460">
    <property type="component" value="Unassembled WGS sequence"/>
</dbReference>
<dbReference type="EMBL" id="FUYB01000002">
    <property type="protein sequence ID" value="SKA70575.1"/>
    <property type="molecule type" value="Genomic_DNA"/>
</dbReference>